<dbReference type="Pfam" id="PF01926">
    <property type="entry name" value="MMR_HSR1"/>
    <property type="match status" value="1"/>
</dbReference>
<dbReference type="SUPFAM" id="SSF52540">
    <property type="entry name" value="P-loop containing nucleoside triphosphate hydrolases"/>
    <property type="match status" value="1"/>
</dbReference>
<proteinExistence type="predicted"/>
<evidence type="ECO:0000313" key="3">
    <source>
        <dbReference type="Proteomes" id="UP000756132"/>
    </source>
</evidence>
<evidence type="ECO:0000313" key="2">
    <source>
        <dbReference type="EMBL" id="UJO14962.1"/>
    </source>
</evidence>
<dbReference type="KEGG" id="ffu:CLAFUR5_08270"/>
<dbReference type="Gene3D" id="3.40.50.300">
    <property type="entry name" value="P-loop containing nucleotide triphosphate hydrolases"/>
    <property type="match status" value="1"/>
</dbReference>
<dbReference type="OrthoDB" id="59699at2759"/>
<sequence length="374" mass="41476">MLLEAYNYGVSVDFDGPTEHLGTVEKPLSAVFPLPRKNNAELSTSTFQAANGVVVTMQDLKDVHVQPKYNGQYGVKLGSRYGSIRAKKARTPFDINGYLRGYCDHAPQGTIIHPSVYLLLDEHITVALDTKEAKLQRSLEDWRDKTLGMENGMTNFGFWGGDDLASAPDPGAIRVLVCGNTGVGKSTLINKTFGVDVTQSSDRSRGIHDVKEEITFEGRPDLVVHDSGGFEAGADAEFLAIEEFLKAKSAVLEVEQRLHVIWFCIEINSARTLQTATEKLFQAVGVYANEVPIVVVATKKDGLLDLEYMKRKKELKKLKQPFNEEACEQYAEEQLQVRLDQIREEMESVPGGRLDALVAVSQGKYTLLECWAES</sequence>
<dbReference type="GeneID" id="71988148"/>
<dbReference type="InterPro" id="IPR006073">
    <property type="entry name" value="GTP-bd"/>
</dbReference>
<protein>
    <recommendedName>
        <fullName evidence="1">G domain-containing protein</fullName>
    </recommendedName>
</protein>
<gene>
    <name evidence="2" type="ORF">CLAFUR5_08270</name>
</gene>
<accession>A0A9Q8LCK4</accession>
<reference evidence="2" key="2">
    <citation type="journal article" date="2022" name="Microb. Genom.">
        <title>A chromosome-scale genome assembly of the tomato pathogen Cladosporium fulvum reveals a compartmentalized genome architecture and the presence of a dispensable chromosome.</title>
        <authorList>
            <person name="Zaccaron A.Z."/>
            <person name="Chen L.H."/>
            <person name="Samaras A."/>
            <person name="Stergiopoulos I."/>
        </authorList>
    </citation>
    <scope>NUCLEOTIDE SEQUENCE</scope>
    <source>
        <strain evidence="2">Race5_Kim</strain>
    </source>
</reference>
<dbReference type="InterPro" id="IPR027417">
    <property type="entry name" value="P-loop_NTPase"/>
</dbReference>
<name>A0A9Q8LCK4_PASFU</name>
<keyword evidence="3" id="KW-1185">Reference proteome</keyword>
<dbReference type="RefSeq" id="XP_047759328.1">
    <property type="nucleotide sequence ID" value="XM_047907418.1"/>
</dbReference>
<dbReference type="EMBL" id="CP090165">
    <property type="protein sequence ID" value="UJO14962.1"/>
    <property type="molecule type" value="Genomic_DNA"/>
</dbReference>
<dbReference type="GO" id="GO:0005525">
    <property type="term" value="F:GTP binding"/>
    <property type="evidence" value="ECO:0007669"/>
    <property type="project" value="InterPro"/>
</dbReference>
<organism evidence="2 3">
    <name type="scientific">Passalora fulva</name>
    <name type="common">Tomato leaf mold</name>
    <name type="synonym">Cladosporium fulvum</name>
    <dbReference type="NCBI Taxonomy" id="5499"/>
    <lineage>
        <taxon>Eukaryota</taxon>
        <taxon>Fungi</taxon>
        <taxon>Dikarya</taxon>
        <taxon>Ascomycota</taxon>
        <taxon>Pezizomycotina</taxon>
        <taxon>Dothideomycetes</taxon>
        <taxon>Dothideomycetidae</taxon>
        <taxon>Mycosphaerellales</taxon>
        <taxon>Mycosphaerellaceae</taxon>
        <taxon>Fulvia</taxon>
    </lineage>
</organism>
<dbReference type="AlphaFoldDB" id="A0A9Q8LCK4"/>
<evidence type="ECO:0000259" key="1">
    <source>
        <dbReference type="Pfam" id="PF01926"/>
    </source>
</evidence>
<reference evidence="2" key="1">
    <citation type="submission" date="2021-12" db="EMBL/GenBank/DDBJ databases">
        <authorList>
            <person name="Zaccaron A."/>
            <person name="Stergiopoulos I."/>
        </authorList>
    </citation>
    <scope>NUCLEOTIDE SEQUENCE</scope>
    <source>
        <strain evidence="2">Race5_Kim</strain>
    </source>
</reference>
<dbReference type="CDD" id="cd00882">
    <property type="entry name" value="Ras_like_GTPase"/>
    <property type="match status" value="1"/>
</dbReference>
<feature type="domain" description="G" evidence="1">
    <location>
        <begin position="174"/>
        <end position="299"/>
    </location>
</feature>
<dbReference type="Proteomes" id="UP000756132">
    <property type="component" value="Chromosome 3"/>
</dbReference>